<dbReference type="InterPro" id="IPR023000">
    <property type="entry name" value="Shikimate_kinase_CS"/>
</dbReference>
<keyword evidence="8" id="KW-0862">Zinc</keyword>
<reference evidence="11 12" key="1">
    <citation type="submission" date="2016-09" db="EMBL/GenBank/DDBJ databases">
        <authorList>
            <person name="Capua I."/>
            <person name="De Benedictis P."/>
            <person name="Joannis T."/>
            <person name="Lombin L.H."/>
            <person name="Cattoli G."/>
        </authorList>
    </citation>
    <scope>NUCLEOTIDE SEQUENCE [LARGE SCALE GENOMIC DNA]</scope>
    <source>
        <strain evidence="11 12">LMG 25899</strain>
    </source>
</reference>
<feature type="binding site" evidence="8">
    <location>
        <position position="256"/>
    </location>
    <ligand>
        <name>glycerol</name>
        <dbReference type="ChEBI" id="CHEBI:17754"/>
    </ligand>
</feature>
<dbReference type="GO" id="GO:0016301">
    <property type="term" value="F:kinase activity"/>
    <property type="evidence" value="ECO:0007669"/>
    <property type="project" value="UniProtKB-KW"/>
</dbReference>
<dbReference type="PROSITE" id="PS01128">
    <property type="entry name" value="SHIKIMATE_KINASE"/>
    <property type="match status" value="1"/>
</dbReference>
<evidence type="ECO:0000256" key="6">
    <source>
        <dbReference type="ARBA" id="ARBA00022840"/>
    </source>
</evidence>
<keyword evidence="2" id="KW-0808">Transferase</keyword>
<evidence type="ECO:0000256" key="5">
    <source>
        <dbReference type="ARBA" id="ARBA00022777"/>
    </source>
</evidence>
<feature type="binding site" evidence="8">
    <location>
        <position position="172"/>
    </location>
    <ligand>
        <name>glycerol</name>
        <dbReference type="ChEBI" id="CHEBI:17754"/>
    </ligand>
</feature>
<accession>A0A1E5L0W8</accession>
<dbReference type="Proteomes" id="UP000095256">
    <property type="component" value="Unassembled WGS sequence"/>
</dbReference>
<evidence type="ECO:0000256" key="4">
    <source>
        <dbReference type="ARBA" id="ARBA00022741"/>
    </source>
</evidence>
<dbReference type="PIRSF" id="PIRSF000112">
    <property type="entry name" value="Glycerol_dehydrogenase"/>
    <property type="match status" value="1"/>
</dbReference>
<feature type="binding site" evidence="8">
    <location>
        <position position="273"/>
    </location>
    <ligand>
        <name>glycerol</name>
        <dbReference type="ChEBI" id="CHEBI:17754"/>
    </ligand>
</feature>
<evidence type="ECO:0000256" key="2">
    <source>
        <dbReference type="ARBA" id="ARBA00022679"/>
    </source>
</evidence>
<dbReference type="PROSITE" id="PS00913">
    <property type="entry name" value="ADH_IRON_1"/>
    <property type="match status" value="1"/>
</dbReference>
<comment type="cofactor">
    <cofactor evidence="8">
        <name>Zn(2+)</name>
        <dbReference type="ChEBI" id="CHEBI:29105"/>
    </cofactor>
    <text evidence="8">Binds 1 zinc ion per subunit.</text>
</comment>
<organism evidence="11 12">
    <name type="scientific">Enterococcus rivorum</name>
    <dbReference type="NCBI Taxonomy" id="762845"/>
    <lineage>
        <taxon>Bacteria</taxon>
        <taxon>Bacillati</taxon>
        <taxon>Bacillota</taxon>
        <taxon>Bacilli</taxon>
        <taxon>Lactobacillales</taxon>
        <taxon>Enterococcaceae</taxon>
        <taxon>Enterococcus</taxon>
    </lineage>
</organism>
<dbReference type="AlphaFoldDB" id="A0A1E5L0W8"/>
<feature type="domain" description="Alcohol dehydrogenase iron-type/glycerol dehydrogenase GldA" evidence="10">
    <location>
        <begin position="11"/>
        <end position="139"/>
    </location>
</feature>
<evidence type="ECO:0000256" key="8">
    <source>
        <dbReference type="PIRSR" id="PIRSR000112-1"/>
    </source>
</evidence>
<keyword evidence="5" id="KW-0418">Kinase</keyword>
<feature type="binding site" evidence="9">
    <location>
        <position position="126"/>
    </location>
    <ligand>
        <name>NAD(+)</name>
        <dbReference type="ChEBI" id="CHEBI:57540"/>
    </ligand>
</feature>
<keyword evidence="12" id="KW-1185">Reference proteome</keyword>
<proteinExistence type="inferred from homology"/>
<dbReference type="RefSeq" id="WP_069697152.1">
    <property type="nucleotide sequence ID" value="NZ_JAGGMA010000009.1"/>
</dbReference>
<feature type="binding site" evidence="9">
    <location>
        <position position="132"/>
    </location>
    <ligand>
        <name>NAD(+)</name>
        <dbReference type="ChEBI" id="CHEBI:57540"/>
    </ligand>
</feature>
<evidence type="ECO:0000313" key="12">
    <source>
        <dbReference type="Proteomes" id="UP000095256"/>
    </source>
</evidence>
<dbReference type="PANTHER" id="PTHR43616">
    <property type="entry name" value="GLYCEROL DEHYDROGENASE"/>
    <property type="match status" value="1"/>
</dbReference>
<dbReference type="Pfam" id="PF00465">
    <property type="entry name" value="Fe-ADH"/>
    <property type="match status" value="1"/>
</dbReference>
<sequence length="363" mass="40420">MNQSLIVRGAPQEYECCEGAWDNLEEHLNRRGMKRVFILHGKDSWTAAQPYFPEMASIDKMFVNYGGECTDERTAELTKLFNESSFDTIIAVGGGKVADLGKAVAYQCKTPIIILPTLAATCAAYTPLSVIYKQDGSMDRYDVFPVSNALVLIEPKVILYSPKELMIAGIGDTLAKWYEADSMISQLTVPSIEIQVAAFAARKCRDVLLEESQAALDAMDSQKMNQAFLNVVETNILLGGMVGGFGDDYGRTSGAHSIHDALTILPESHHQLHGNKVAYGVFVQLVIEGKWNEIDQLIPFYHQLKLPTCLSDMGMAHITEAEIERVAKRATVEHETIHYMKETITFKVVKNAMIELEDYIKEK</sequence>
<dbReference type="GO" id="GO:0016614">
    <property type="term" value="F:oxidoreductase activity, acting on CH-OH group of donors"/>
    <property type="evidence" value="ECO:0007669"/>
    <property type="project" value="InterPro"/>
</dbReference>
<dbReference type="CDD" id="cd08172">
    <property type="entry name" value="GlyDH-like"/>
    <property type="match status" value="1"/>
</dbReference>
<keyword evidence="4" id="KW-0547">Nucleotide-binding</keyword>
<keyword evidence="9" id="KW-0520">NAD</keyword>
<dbReference type="EMBL" id="MIEK01000002">
    <property type="protein sequence ID" value="OEH83802.1"/>
    <property type="molecule type" value="Genomic_DNA"/>
</dbReference>
<dbReference type="InterPro" id="IPR016205">
    <property type="entry name" value="Glycerol_DH"/>
</dbReference>
<dbReference type="InterPro" id="IPR018211">
    <property type="entry name" value="ADH_Fe_CS"/>
</dbReference>
<dbReference type="Gene3D" id="1.20.1090.10">
    <property type="entry name" value="Dehydroquinate synthase-like - alpha domain"/>
    <property type="match status" value="1"/>
</dbReference>
<evidence type="ECO:0000313" key="11">
    <source>
        <dbReference type="EMBL" id="OEH83802.1"/>
    </source>
</evidence>
<evidence type="ECO:0000256" key="1">
    <source>
        <dbReference type="ARBA" id="ARBA00007358"/>
    </source>
</evidence>
<dbReference type="GO" id="GO:0005524">
    <property type="term" value="F:ATP binding"/>
    <property type="evidence" value="ECO:0007669"/>
    <property type="project" value="UniProtKB-KW"/>
</dbReference>
<comment type="caution">
    <text evidence="11">The sequence shown here is derived from an EMBL/GenBank/DDBJ whole genome shotgun (WGS) entry which is preliminary data.</text>
</comment>
<protein>
    <submittedName>
        <fullName evidence="11">Glycerol dehydrogenase</fullName>
    </submittedName>
</protein>
<feature type="binding site" evidence="9">
    <location>
        <position position="128"/>
    </location>
    <ligand>
        <name>NAD(+)</name>
        <dbReference type="ChEBI" id="CHEBI:57540"/>
    </ligand>
</feature>
<dbReference type="PANTHER" id="PTHR43616:SF3">
    <property type="entry name" value="HYDROXYCARBOXYLATE DEHYDROGENASE A"/>
    <property type="match status" value="1"/>
</dbReference>
<gene>
    <name evidence="11" type="ORF">BCR26_07320</name>
</gene>
<evidence type="ECO:0000259" key="10">
    <source>
        <dbReference type="Pfam" id="PF00465"/>
    </source>
</evidence>
<evidence type="ECO:0000256" key="9">
    <source>
        <dbReference type="PIRSR" id="PIRSR000112-3"/>
    </source>
</evidence>
<name>A0A1E5L0W8_9ENTE</name>
<keyword evidence="7" id="KW-0560">Oxidoreductase</keyword>
<comment type="similarity">
    <text evidence="1">Belongs to the iron-containing alcohol dehydrogenase family.</text>
</comment>
<evidence type="ECO:0000256" key="3">
    <source>
        <dbReference type="ARBA" id="ARBA00022723"/>
    </source>
</evidence>
<evidence type="ECO:0000256" key="7">
    <source>
        <dbReference type="ARBA" id="ARBA00023002"/>
    </source>
</evidence>
<dbReference type="SUPFAM" id="SSF56796">
    <property type="entry name" value="Dehydroquinate synthase-like"/>
    <property type="match status" value="1"/>
</dbReference>
<dbReference type="OrthoDB" id="5198708at2"/>
<dbReference type="STRING" id="762845.BCR26_07320"/>
<dbReference type="Gene3D" id="3.40.50.1970">
    <property type="match status" value="1"/>
</dbReference>
<feature type="binding site" evidence="9">
    <location>
        <begin position="95"/>
        <end position="99"/>
    </location>
    <ligand>
        <name>NAD(+)</name>
        <dbReference type="ChEBI" id="CHEBI:57540"/>
    </ligand>
</feature>
<dbReference type="GO" id="GO:0046872">
    <property type="term" value="F:metal ion binding"/>
    <property type="evidence" value="ECO:0007669"/>
    <property type="project" value="UniProtKB-KW"/>
</dbReference>
<keyword evidence="3 8" id="KW-0479">Metal-binding</keyword>
<keyword evidence="6" id="KW-0067">ATP-binding</keyword>
<dbReference type="InterPro" id="IPR001670">
    <property type="entry name" value="ADH_Fe/GldA"/>
</dbReference>